<keyword evidence="16" id="KW-0675">Receptor</keyword>
<dbReference type="EMBL" id="AP018711">
    <property type="protein sequence ID" value="BBE35027.1"/>
    <property type="molecule type" value="Genomic_DNA"/>
</dbReference>
<keyword evidence="8 12" id="KW-0798">TonB box</keyword>
<keyword evidence="9 11" id="KW-0472">Membrane</keyword>
<evidence type="ECO:0000256" key="3">
    <source>
        <dbReference type="ARBA" id="ARBA00022452"/>
    </source>
</evidence>
<dbReference type="InterPro" id="IPR036942">
    <property type="entry name" value="Beta-barrel_TonB_sf"/>
</dbReference>
<evidence type="ECO:0000256" key="13">
    <source>
        <dbReference type="SAM" id="SignalP"/>
    </source>
</evidence>
<dbReference type="AlphaFoldDB" id="A0AAD1D7Y2"/>
<keyword evidence="6" id="KW-0408">Iron</keyword>
<dbReference type="Pfam" id="PF00593">
    <property type="entry name" value="TonB_dep_Rec_b-barrel"/>
    <property type="match status" value="1"/>
</dbReference>
<evidence type="ECO:0000256" key="7">
    <source>
        <dbReference type="ARBA" id="ARBA00023065"/>
    </source>
</evidence>
<feature type="chain" id="PRO_5041940575" evidence="13">
    <location>
        <begin position="31"/>
        <end position="755"/>
    </location>
</feature>
<keyword evidence="13" id="KW-0732">Signal</keyword>
<accession>A0AAD1D7Y2</accession>
<dbReference type="PANTHER" id="PTHR32552:SF81">
    <property type="entry name" value="TONB-DEPENDENT OUTER MEMBRANE RECEPTOR"/>
    <property type="match status" value="1"/>
</dbReference>
<evidence type="ECO:0000259" key="14">
    <source>
        <dbReference type="Pfam" id="PF00593"/>
    </source>
</evidence>
<evidence type="ECO:0000256" key="2">
    <source>
        <dbReference type="ARBA" id="ARBA00022448"/>
    </source>
</evidence>
<gene>
    <name evidence="16" type="ORF">SmB9_26850</name>
</gene>
<evidence type="ECO:0000256" key="12">
    <source>
        <dbReference type="RuleBase" id="RU003357"/>
    </source>
</evidence>
<evidence type="ECO:0000313" key="16">
    <source>
        <dbReference type="EMBL" id="BBE35027.1"/>
    </source>
</evidence>
<evidence type="ECO:0000256" key="9">
    <source>
        <dbReference type="ARBA" id="ARBA00023136"/>
    </source>
</evidence>
<dbReference type="Pfam" id="PF07715">
    <property type="entry name" value="Plug"/>
    <property type="match status" value="1"/>
</dbReference>
<dbReference type="Proteomes" id="UP000275727">
    <property type="component" value="Chromosome"/>
</dbReference>
<evidence type="ECO:0000256" key="10">
    <source>
        <dbReference type="ARBA" id="ARBA00023237"/>
    </source>
</evidence>
<dbReference type="PROSITE" id="PS52016">
    <property type="entry name" value="TONB_DEPENDENT_REC_3"/>
    <property type="match status" value="1"/>
</dbReference>
<keyword evidence="7" id="KW-0406">Ion transport</keyword>
<keyword evidence="2 11" id="KW-0813">Transport</keyword>
<evidence type="ECO:0000256" key="6">
    <source>
        <dbReference type="ARBA" id="ARBA00023004"/>
    </source>
</evidence>
<evidence type="ECO:0000256" key="5">
    <source>
        <dbReference type="ARBA" id="ARBA00022692"/>
    </source>
</evidence>
<feature type="domain" description="TonB-dependent receptor-like beta-barrel" evidence="14">
    <location>
        <begin position="259"/>
        <end position="723"/>
    </location>
</feature>
<dbReference type="KEGG" id="smic:SmB9_26850"/>
<dbReference type="GO" id="GO:0009279">
    <property type="term" value="C:cell outer membrane"/>
    <property type="evidence" value="ECO:0007669"/>
    <property type="project" value="UniProtKB-SubCell"/>
</dbReference>
<dbReference type="GO" id="GO:0006826">
    <property type="term" value="P:iron ion transport"/>
    <property type="evidence" value="ECO:0007669"/>
    <property type="project" value="UniProtKB-KW"/>
</dbReference>
<keyword evidence="4" id="KW-0410">Iron transport</keyword>
<dbReference type="CDD" id="cd01347">
    <property type="entry name" value="ligand_gated_channel"/>
    <property type="match status" value="1"/>
</dbReference>
<feature type="signal peptide" evidence="13">
    <location>
        <begin position="1"/>
        <end position="30"/>
    </location>
</feature>
<evidence type="ECO:0000256" key="8">
    <source>
        <dbReference type="ARBA" id="ARBA00023077"/>
    </source>
</evidence>
<dbReference type="PANTHER" id="PTHR32552">
    <property type="entry name" value="FERRICHROME IRON RECEPTOR-RELATED"/>
    <property type="match status" value="1"/>
</dbReference>
<dbReference type="InterPro" id="IPR039426">
    <property type="entry name" value="TonB-dep_rcpt-like"/>
</dbReference>
<protein>
    <submittedName>
        <fullName evidence="16">TonB-dependent receptor</fullName>
    </submittedName>
</protein>
<keyword evidence="10 11" id="KW-0998">Cell outer membrane</keyword>
<comment type="subcellular location">
    <subcellularLocation>
        <location evidence="1 11">Cell outer membrane</location>
        <topology evidence="1 11">Multi-pass membrane protein</topology>
    </subcellularLocation>
</comment>
<reference evidence="16 17" key="1">
    <citation type="submission" date="2018-06" db="EMBL/GenBank/DDBJ databases">
        <title>Complete Genome Sequence of the Microcystin-Degrading Bacterium Sphingosinicella microcystinivorans Strain B-9.</title>
        <authorList>
            <person name="Jin H."/>
            <person name="Nishizawa T."/>
            <person name="Guo Y."/>
            <person name="Nishizawa A."/>
            <person name="Park H."/>
            <person name="Kato H."/>
            <person name="Tsuji K."/>
            <person name="Harada K."/>
        </authorList>
    </citation>
    <scope>NUCLEOTIDE SEQUENCE [LARGE SCALE GENOMIC DNA]</scope>
    <source>
        <strain evidence="16 17">B9</strain>
    </source>
</reference>
<proteinExistence type="inferred from homology"/>
<keyword evidence="5 11" id="KW-0812">Transmembrane</keyword>
<keyword evidence="3 11" id="KW-1134">Transmembrane beta strand</keyword>
<dbReference type="InterPro" id="IPR012910">
    <property type="entry name" value="Plug_dom"/>
</dbReference>
<feature type="domain" description="TonB-dependent receptor plug" evidence="15">
    <location>
        <begin position="53"/>
        <end position="166"/>
    </location>
</feature>
<dbReference type="InterPro" id="IPR000531">
    <property type="entry name" value="Beta-barrel_TonB"/>
</dbReference>
<organism evidence="16 17">
    <name type="scientific">Sphingosinicella microcystinivorans</name>
    <dbReference type="NCBI Taxonomy" id="335406"/>
    <lineage>
        <taxon>Bacteria</taxon>
        <taxon>Pseudomonadati</taxon>
        <taxon>Pseudomonadota</taxon>
        <taxon>Alphaproteobacteria</taxon>
        <taxon>Sphingomonadales</taxon>
        <taxon>Sphingosinicellaceae</taxon>
        <taxon>Sphingosinicella</taxon>
    </lineage>
</organism>
<evidence type="ECO:0000259" key="15">
    <source>
        <dbReference type="Pfam" id="PF07715"/>
    </source>
</evidence>
<dbReference type="SUPFAM" id="SSF56935">
    <property type="entry name" value="Porins"/>
    <property type="match status" value="1"/>
</dbReference>
<dbReference type="Gene3D" id="2.40.170.20">
    <property type="entry name" value="TonB-dependent receptor, beta-barrel domain"/>
    <property type="match status" value="1"/>
</dbReference>
<dbReference type="RefSeq" id="WP_126494820.1">
    <property type="nucleotide sequence ID" value="NZ_AP018711.1"/>
</dbReference>
<sequence>MRLKSVSQFRVMALGATAVGAVLVASASSAQEAGSSADYGEIVVTASKRAERLQDVPAAITAVGGEKLETLGVQNFRDYASLVPGLAQRDTGQPGVGTIILRGLNSGPQQTTNTAGYYIDDTPFSASGYLGVSALMTPEPELAEIERIEVLKGPQGTLYGAGSLGGLIRVVTRKPDLTEFRGSMRGEISHVKGGELGFLLRGTVNIPVVQDLAAISATGYYRRMSGFVDNVGTGTKDVNRSNLAGGRIALLVEPAPNFRINLSGQYQDIENNGYSSVDLLPGTFTPRYGGYTYNDFLDFGGEVKYRLVNATAEYEMDAGTITASGSYAKYDVDFAGDATTTYIPIARGVLGPVSDAVFGVPVDTLLPASSRAGSFFNPAADKYSAELRFASKRLGPIEFLAGAFYTKEDSTYLANITPYTAAGVPFASPFNYLIKTTTTSKYEEIAGFGNLTFYLTDNFDVTGGIRYAHNTQTSGTGGPGARTFFLPRAALTFDFSDNATTYLGTVRWRPMRNLSFYARAASGYRPGGPQTNSAPPPGAQTFIRSDTVWNYEAGVKASALDGAFTIDASVFHIDWKDIQLNTLSNGFILGGNAASADVDGLELQMQARPNDLLTIGANLGHTRAVLTAITPEAAAVARAAAGDRLPLTPPWTASLVADQKIPLSSSVTGNVGATLRFQSAMFATYPGLDPNLTQKLPELTTVDLRASAAFDDRFTVQLRVDNVFDKFGFTNIDSDSGSATVIRPRTISLGVSANF</sequence>
<evidence type="ECO:0000256" key="11">
    <source>
        <dbReference type="PROSITE-ProRule" id="PRU01360"/>
    </source>
</evidence>
<comment type="similarity">
    <text evidence="11 12">Belongs to the TonB-dependent receptor family.</text>
</comment>
<evidence type="ECO:0000256" key="4">
    <source>
        <dbReference type="ARBA" id="ARBA00022496"/>
    </source>
</evidence>
<name>A0AAD1D7Y2_SPHMI</name>
<evidence type="ECO:0000313" key="17">
    <source>
        <dbReference type="Proteomes" id="UP000275727"/>
    </source>
</evidence>
<evidence type="ECO:0000256" key="1">
    <source>
        <dbReference type="ARBA" id="ARBA00004571"/>
    </source>
</evidence>